<dbReference type="Proteomes" id="UP000027195">
    <property type="component" value="Unassembled WGS sequence"/>
</dbReference>
<proteinExistence type="predicted"/>
<dbReference type="AlphaFoldDB" id="A0A067MBL7"/>
<dbReference type="EMBL" id="KL198047">
    <property type="protein sequence ID" value="KDQ12949.1"/>
    <property type="molecule type" value="Genomic_DNA"/>
</dbReference>
<feature type="region of interest" description="Disordered" evidence="1">
    <location>
        <begin position="14"/>
        <end position="34"/>
    </location>
</feature>
<reference evidence="3" key="1">
    <citation type="journal article" date="2014" name="Proc. Natl. Acad. Sci. U.S.A.">
        <title>Extensive sampling of basidiomycete genomes demonstrates inadequacy of the white-rot/brown-rot paradigm for wood decay fungi.</title>
        <authorList>
            <person name="Riley R."/>
            <person name="Salamov A.A."/>
            <person name="Brown D.W."/>
            <person name="Nagy L.G."/>
            <person name="Floudas D."/>
            <person name="Held B.W."/>
            <person name="Levasseur A."/>
            <person name="Lombard V."/>
            <person name="Morin E."/>
            <person name="Otillar R."/>
            <person name="Lindquist E.A."/>
            <person name="Sun H."/>
            <person name="LaButti K.M."/>
            <person name="Schmutz J."/>
            <person name="Jabbour D."/>
            <person name="Luo H."/>
            <person name="Baker S.E."/>
            <person name="Pisabarro A.G."/>
            <person name="Walton J.D."/>
            <person name="Blanchette R.A."/>
            <person name="Henrissat B."/>
            <person name="Martin F."/>
            <person name="Cullen D."/>
            <person name="Hibbett D.S."/>
            <person name="Grigoriev I.V."/>
        </authorList>
    </citation>
    <scope>NUCLEOTIDE SEQUENCE [LARGE SCALE GENOMIC DNA]</scope>
    <source>
        <strain evidence="3">FD-172 SS1</strain>
    </source>
</reference>
<protein>
    <submittedName>
        <fullName evidence="2">Uncharacterized protein</fullName>
    </submittedName>
</protein>
<dbReference type="InParanoid" id="A0A067MBL7"/>
<gene>
    <name evidence="2" type="ORF">BOTBODRAFT_406282</name>
</gene>
<name>A0A067MBL7_BOTB1</name>
<evidence type="ECO:0000313" key="3">
    <source>
        <dbReference type="Proteomes" id="UP000027195"/>
    </source>
</evidence>
<dbReference type="HOGENOM" id="CLU_2793658_0_0_1"/>
<organism evidence="2 3">
    <name type="scientific">Botryobasidium botryosum (strain FD-172 SS1)</name>
    <dbReference type="NCBI Taxonomy" id="930990"/>
    <lineage>
        <taxon>Eukaryota</taxon>
        <taxon>Fungi</taxon>
        <taxon>Dikarya</taxon>
        <taxon>Basidiomycota</taxon>
        <taxon>Agaricomycotina</taxon>
        <taxon>Agaricomycetes</taxon>
        <taxon>Cantharellales</taxon>
        <taxon>Botryobasidiaceae</taxon>
        <taxon>Botryobasidium</taxon>
    </lineage>
</organism>
<accession>A0A067MBL7</accession>
<sequence>MTIREDRVVVRTNPGFNSPFRAPMSVNETRSQVQRRINGRNEGIVRTTLRGDDVPYTSNAGLLTVEGD</sequence>
<evidence type="ECO:0000313" key="2">
    <source>
        <dbReference type="EMBL" id="KDQ12949.1"/>
    </source>
</evidence>
<evidence type="ECO:0000256" key="1">
    <source>
        <dbReference type="SAM" id="MobiDB-lite"/>
    </source>
</evidence>
<keyword evidence="3" id="KW-1185">Reference proteome</keyword>